<evidence type="ECO:0000256" key="1">
    <source>
        <dbReference type="SAM" id="Phobius"/>
    </source>
</evidence>
<keyword evidence="1" id="KW-1133">Transmembrane helix</keyword>
<dbReference type="RefSeq" id="WP_167510083.1">
    <property type="nucleotide sequence ID" value="NZ_BMNV01000004.1"/>
</dbReference>
<keyword evidence="1" id="KW-0812">Transmembrane</keyword>
<protein>
    <submittedName>
        <fullName evidence="2">Oligosaccharide repeat unit polymerase</fullName>
    </submittedName>
</protein>
<evidence type="ECO:0000313" key="3">
    <source>
        <dbReference type="Proteomes" id="UP001652264"/>
    </source>
</evidence>
<keyword evidence="3" id="KW-1185">Reference proteome</keyword>
<dbReference type="NCBIfam" id="TIGR04370">
    <property type="entry name" value="glyco_rpt_poly"/>
    <property type="match status" value="1"/>
</dbReference>
<gene>
    <name evidence="2" type="ORF">NYQ28_01985</name>
</gene>
<feature type="transmembrane region" description="Helical" evidence="1">
    <location>
        <begin position="37"/>
        <end position="56"/>
    </location>
</feature>
<feature type="transmembrane region" description="Helical" evidence="1">
    <location>
        <begin position="68"/>
        <end position="86"/>
    </location>
</feature>
<feature type="transmembrane region" description="Helical" evidence="1">
    <location>
        <begin position="409"/>
        <end position="428"/>
    </location>
</feature>
<dbReference type="Proteomes" id="UP001652264">
    <property type="component" value="Unassembled WGS sequence"/>
</dbReference>
<feature type="transmembrane region" description="Helical" evidence="1">
    <location>
        <begin position="434"/>
        <end position="453"/>
    </location>
</feature>
<keyword evidence="1" id="KW-0472">Membrane</keyword>
<feature type="transmembrane region" description="Helical" evidence="1">
    <location>
        <begin position="106"/>
        <end position="126"/>
    </location>
</feature>
<feature type="transmembrane region" description="Helical" evidence="1">
    <location>
        <begin position="146"/>
        <end position="169"/>
    </location>
</feature>
<organism evidence="2 3">
    <name type="scientific">Curtobacterium citreum</name>
    <dbReference type="NCBI Taxonomy" id="2036"/>
    <lineage>
        <taxon>Bacteria</taxon>
        <taxon>Bacillati</taxon>
        <taxon>Actinomycetota</taxon>
        <taxon>Actinomycetes</taxon>
        <taxon>Micrococcales</taxon>
        <taxon>Microbacteriaceae</taxon>
        <taxon>Curtobacterium</taxon>
    </lineage>
</organism>
<feature type="transmembrane region" description="Helical" evidence="1">
    <location>
        <begin position="224"/>
        <end position="241"/>
    </location>
</feature>
<reference evidence="2 3" key="1">
    <citation type="submission" date="2022-08" db="EMBL/GenBank/DDBJ databases">
        <title>Taxonomy of Curtobacterium flaccumfaciens.</title>
        <authorList>
            <person name="Osdaghi E."/>
            <person name="Taghavi S.M."/>
            <person name="Hamidizade M."/>
            <person name="Abachi H."/>
            <person name="Fazliarab A."/>
            <person name="Baeyen S."/>
            <person name="Portier P."/>
            <person name="Van Vaerenbergh J."/>
            <person name="Jacques M.-A."/>
        </authorList>
    </citation>
    <scope>NUCLEOTIDE SEQUENCE [LARGE SCALE GENOMIC DNA]</scope>
    <source>
        <strain evidence="2 3">LMG8786T</strain>
    </source>
</reference>
<dbReference type="GeneID" id="95324249"/>
<comment type="caution">
    <text evidence="2">The sequence shown here is derived from an EMBL/GenBank/DDBJ whole genome shotgun (WGS) entry which is preliminary data.</text>
</comment>
<feature type="transmembrane region" description="Helical" evidence="1">
    <location>
        <begin position="272"/>
        <end position="289"/>
    </location>
</feature>
<dbReference type="EMBL" id="JANVAD010000001">
    <property type="protein sequence ID" value="MCS6521332.1"/>
    <property type="molecule type" value="Genomic_DNA"/>
</dbReference>
<proteinExistence type="predicted"/>
<feature type="transmembrane region" description="Helical" evidence="1">
    <location>
        <begin position="247"/>
        <end position="265"/>
    </location>
</feature>
<sequence length="475" mass="51410">MNNTSTTPSPLLGTITFIVLAGIVPLLIILSTPDNGYAAWVGALAMTIASAARFSWTISSRQRHLVEMIVCVFVYGFLGLAPLVQLRMRAEVGTTPGFVEDFATTTVLIILAGFASICFGSLLATIKAPDAAIRVRPVQHLHAPRVVLITLFAFAVAAFYVSRVGLASFGRPRLEFSARLGEVFPDDTTAALIVGFASMSMLVALVAQIMLFRQRRRAGSKAPLLLLAVTAVTLLLIVNPISSARYAVGTVYLAFLAAAGIWGTLRRYRTISVLTLGALFFLFPIASTFRNSLDAKVSLQNPLESLLSGDFDSFDQINNAVYFVAVRGITWGDQLLGVIFFWVPRSIWPDKAIDTGVLLAQFRGYSFQNLSAPLWAEFFINGGWPLLILGMILVGFGARRWDARLDAQILATGTPTLLGSIVPFYFLIMLRGSLLQAMASLGVILLLNWFLTFKSSAPATGKSPSGVSQRSLSRG</sequence>
<evidence type="ECO:0000313" key="2">
    <source>
        <dbReference type="EMBL" id="MCS6521332.1"/>
    </source>
</evidence>
<name>A0ABT2HDT5_9MICO</name>
<accession>A0ABT2HDT5</accession>
<feature type="transmembrane region" description="Helical" evidence="1">
    <location>
        <begin position="378"/>
        <end position="397"/>
    </location>
</feature>
<feature type="transmembrane region" description="Helical" evidence="1">
    <location>
        <begin position="189"/>
        <end position="212"/>
    </location>
</feature>
<feature type="transmembrane region" description="Helical" evidence="1">
    <location>
        <begin position="12"/>
        <end position="31"/>
    </location>
</feature>